<dbReference type="EMBL" id="JBHSED010000003">
    <property type="protein sequence ID" value="MFC4302231.1"/>
    <property type="molecule type" value="Genomic_DNA"/>
</dbReference>
<reference evidence="2" key="1">
    <citation type="journal article" date="2019" name="Int. J. Syst. Evol. Microbiol.">
        <title>The Global Catalogue of Microorganisms (GCM) 10K type strain sequencing project: providing services to taxonomists for standard genome sequencing and annotation.</title>
        <authorList>
            <consortium name="The Broad Institute Genomics Platform"/>
            <consortium name="The Broad Institute Genome Sequencing Center for Infectious Disease"/>
            <person name="Wu L."/>
            <person name="Ma J."/>
        </authorList>
    </citation>
    <scope>NUCLEOTIDE SEQUENCE [LARGE SCALE GENOMIC DNA]</scope>
    <source>
        <strain evidence="2">CGMCC 4.1641</strain>
    </source>
</reference>
<dbReference type="Proteomes" id="UP001595755">
    <property type="component" value="Unassembled WGS sequence"/>
</dbReference>
<comment type="caution">
    <text evidence="1">The sequence shown here is derived from an EMBL/GenBank/DDBJ whole genome shotgun (WGS) entry which is preliminary data.</text>
</comment>
<proteinExistence type="predicted"/>
<dbReference type="Gene3D" id="3.40.50.1820">
    <property type="entry name" value="alpha/beta hydrolase"/>
    <property type="match status" value="1"/>
</dbReference>
<accession>A0ABV8S3T3</accession>
<organism evidence="1 2">
    <name type="scientific">Cohnella boryungensis</name>
    <dbReference type="NCBI Taxonomy" id="768479"/>
    <lineage>
        <taxon>Bacteria</taxon>
        <taxon>Bacillati</taxon>
        <taxon>Bacillota</taxon>
        <taxon>Bacilli</taxon>
        <taxon>Bacillales</taxon>
        <taxon>Paenibacillaceae</taxon>
        <taxon>Cohnella</taxon>
    </lineage>
</organism>
<dbReference type="InterPro" id="IPR000801">
    <property type="entry name" value="Esterase-like"/>
</dbReference>
<evidence type="ECO:0000313" key="2">
    <source>
        <dbReference type="Proteomes" id="UP001595755"/>
    </source>
</evidence>
<dbReference type="Pfam" id="PF00756">
    <property type="entry name" value="Esterase"/>
    <property type="match status" value="1"/>
</dbReference>
<sequence>MTEPSTIETIDHFRSEILGNERKLYIYLPPDYAKNTDKTYPVLYIHDGQNVFASAFNGQSWNLHRVCDRLIAEQRMKAPIIVAVSNMGMARNSEFAHSGSYAGELDYPCRGEAYERFMIDELKPYIDRTYRTKPESRHTALMGSSRGGLVTYHIGFRRSDVFGMLAMMSPYFAQYDESAMKHHPIVQEFEEKRPLKLWIDVGGMEGMTVRADHVRERVGQFLKLGYRSGEDLLFCYEPEAEHNEEAWERRVHGPLLYFFGNIGKPLSAELKGSECAGISGAASFIYPVVRYESGLDLVDLEGSFRVTPDGAAKVSGDGVISAREAGDCRIEYRNADLRASRSVAIVPALPEEVTVDLEVVVPADTPAGARIYAGVELEAIGPRKYGRRFSLPRGTGFAFLVCEYSGLTEAREDGAPAPKRRFVACEDLALRYEVQSWMQGQTI</sequence>
<dbReference type="InterPro" id="IPR029058">
    <property type="entry name" value="AB_hydrolase_fold"/>
</dbReference>
<gene>
    <name evidence="1" type="ORF">ACFO1S_02105</name>
</gene>
<dbReference type="PANTHER" id="PTHR48098">
    <property type="entry name" value="ENTEROCHELIN ESTERASE-RELATED"/>
    <property type="match status" value="1"/>
</dbReference>
<dbReference type="RefSeq" id="WP_204600888.1">
    <property type="nucleotide sequence ID" value="NZ_JBHSED010000003.1"/>
</dbReference>
<dbReference type="GO" id="GO:0016787">
    <property type="term" value="F:hydrolase activity"/>
    <property type="evidence" value="ECO:0007669"/>
    <property type="project" value="UniProtKB-KW"/>
</dbReference>
<dbReference type="PANTHER" id="PTHR48098:SF6">
    <property type="entry name" value="FERRI-BACILLIBACTIN ESTERASE BESA"/>
    <property type="match status" value="1"/>
</dbReference>
<protein>
    <submittedName>
        <fullName evidence="1">Alpha/beta hydrolase</fullName>
    </submittedName>
</protein>
<dbReference type="SUPFAM" id="SSF53474">
    <property type="entry name" value="alpha/beta-Hydrolases"/>
    <property type="match status" value="1"/>
</dbReference>
<dbReference type="InterPro" id="IPR050583">
    <property type="entry name" value="Mycobacterial_A85_antigen"/>
</dbReference>
<name>A0ABV8S3T3_9BACL</name>
<keyword evidence="2" id="KW-1185">Reference proteome</keyword>
<evidence type="ECO:0000313" key="1">
    <source>
        <dbReference type="EMBL" id="MFC4302231.1"/>
    </source>
</evidence>
<keyword evidence="1" id="KW-0378">Hydrolase</keyword>